<organism evidence="2 3">
    <name type="scientific">Bdellovibrio svalbardensis</name>
    <dbReference type="NCBI Taxonomy" id="2972972"/>
    <lineage>
        <taxon>Bacteria</taxon>
        <taxon>Pseudomonadati</taxon>
        <taxon>Bdellovibrionota</taxon>
        <taxon>Bdellovibrionia</taxon>
        <taxon>Bdellovibrionales</taxon>
        <taxon>Pseudobdellovibrionaceae</taxon>
        <taxon>Bdellovibrio</taxon>
    </lineage>
</organism>
<dbReference type="EMBL" id="JANRMI010000002">
    <property type="protein sequence ID" value="MDG0816525.1"/>
    <property type="molecule type" value="Genomic_DNA"/>
</dbReference>
<accession>A0ABT6DI44</accession>
<evidence type="ECO:0000256" key="1">
    <source>
        <dbReference type="SAM" id="Phobius"/>
    </source>
</evidence>
<keyword evidence="1" id="KW-0812">Transmembrane</keyword>
<evidence type="ECO:0000313" key="2">
    <source>
        <dbReference type="EMBL" id="MDG0816525.1"/>
    </source>
</evidence>
<gene>
    <name evidence="2" type="ORF">NWE73_09130</name>
</gene>
<keyword evidence="3" id="KW-1185">Reference proteome</keyword>
<name>A0ABT6DI44_9BACT</name>
<proteinExistence type="predicted"/>
<keyword evidence="1" id="KW-1133">Transmembrane helix</keyword>
<comment type="caution">
    <text evidence="2">The sequence shown here is derived from an EMBL/GenBank/DDBJ whole genome shotgun (WGS) entry which is preliminary data.</text>
</comment>
<dbReference type="Proteomes" id="UP001152321">
    <property type="component" value="Unassembled WGS sequence"/>
</dbReference>
<reference evidence="2" key="1">
    <citation type="submission" date="2022-08" db="EMBL/GenBank/DDBJ databases">
        <title>Novel Bdellovibrio Species Isolated from Svalbard: Designation Bdellovibrio svalbardensis.</title>
        <authorList>
            <person name="Mitchell R.J."/>
            <person name="Choi S.Y."/>
        </authorList>
    </citation>
    <scope>NUCLEOTIDE SEQUENCE</scope>
    <source>
        <strain evidence="2">PAP01</strain>
    </source>
</reference>
<protein>
    <submittedName>
        <fullName evidence="2">Uncharacterized protein</fullName>
    </submittedName>
</protein>
<evidence type="ECO:0000313" key="3">
    <source>
        <dbReference type="Proteomes" id="UP001152321"/>
    </source>
</evidence>
<feature type="transmembrane region" description="Helical" evidence="1">
    <location>
        <begin position="146"/>
        <end position="165"/>
    </location>
</feature>
<keyword evidence="1" id="KW-0472">Membrane</keyword>
<dbReference type="RefSeq" id="WP_277578003.1">
    <property type="nucleotide sequence ID" value="NZ_JANRMI010000002.1"/>
</dbReference>
<sequence length="196" mass="22742">MALPALKDVVAVTEENKKKEESAFFDVGVDRSDMGRPESLRYNILTWVLSERYDKAIEELKDFLEKPSEYPNFQDKVTRYIHHSIDLIYAIKAKRSFPGINSLTRAKQQELREKFKEHYKELQYILKVVEKIQGDLRVQDVRSTIYVVRALWLATLGVIVLAFWLDIVNGLMKTSVIVFDDGYGKLANWLAEKIGL</sequence>